<name>A0AAW6T5C5_9MICO</name>
<dbReference type="PANTHER" id="PTHR42942:SF1">
    <property type="entry name" value="ALKYLTRANSFERASE-LIKE PROTEIN 1"/>
    <property type="match status" value="1"/>
</dbReference>
<keyword evidence="1" id="KW-0227">DNA damage</keyword>
<evidence type="ECO:0000256" key="1">
    <source>
        <dbReference type="ARBA" id="ARBA00022763"/>
    </source>
</evidence>
<dbReference type="RefSeq" id="WP_281488435.1">
    <property type="nucleotide sequence ID" value="NZ_JASATX010000002.1"/>
</dbReference>
<dbReference type="InterPro" id="IPR036388">
    <property type="entry name" value="WH-like_DNA-bd_sf"/>
</dbReference>
<dbReference type="Proteomes" id="UP001321506">
    <property type="component" value="Unassembled WGS sequence"/>
</dbReference>
<dbReference type="InterPro" id="IPR014048">
    <property type="entry name" value="MethylDNA_cys_MeTrfase_DNA-bd"/>
</dbReference>
<feature type="domain" description="Methylated-DNA-[protein]-cysteine S-methyltransferase DNA binding" evidence="3">
    <location>
        <begin position="26"/>
        <end position="92"/>
    </location>
</feature>
<dbReference type="CDD" id="cd06445">
    <property type="entry name" value="ATase"/>
    <property type="match status" value="1"/>
</dbReference>
<evidence type="ECO:0000313" key="4">
    <source>
        <dbReference type="EMBL" id="MDI2098654.1"/>
    </source>
</evidence>
<evidence type="ECO:0000259" key="3">
    <source>
        <dbReference type="Pfam" id="PF01035"/>
    </source>
</evidence>
<dbReference type="InterPro" id="IPR036217">
    <property type="entry name" value="MethylDNA_cys_MeTrfase_DNAb"/>
</dbReference>
<accession>A0AAW6T5C5</accession>
<keyword evidence="5" id="KW-1185">Reference proteome</keyword>
<evidence type="ECO:0000256" key="2">
    <source>
        <dbReference type="SAM" id="MobiDB-lite"/>
    </source>
</evidence>
<dbReference type="GO" id="GO:0006281">
    <property type="term" value="P:DNA repair"/>
    <property type="evidence" value="ECO:0007669"/>
    <property type="project" value="InterPro"/>
</dbReference>
<evidence type="ECO:0000313" key="5">
    <source>
        <dbReference type="Proteomes" id="UP001321506"/>
    </source>
</evidence>
<organism evidence="4 5">
    <name type="scientific">Ruicaihuangia caeni</name>
    <dbReference type="NCBI Taxonomy" id="3042517"/>
    <lineage>
        <taxon>Bacteria</taxon>
        <taxon>Bacillati</taxon>
        <taxon>Actinomycetota</taxon>
        <taxon>Actinomycetes</taxon>
        <taxon>Micrococcales</taxon>
        <taxon>Microbacteriaceae</taxon>
        <taxon>Ruicaihuangia</taxon>
    </lineage>
</organism>
<dbReference type="GO" id="GO:0003824">
    <property type="term" value="F:catalytic activity"/>
    <property type="evidence" value="ECO:0007669"/>
    <property type="project" value="InterPro"/>
</dbReference>
<proteinExistence type="predicted"/>
<dbReference type="AlphaFoldDB" id="A0AAW6T5C5"/>
<sequence length="133" mass="14337">MTNGTTASRADRLRSPAGGAPTGDAFTAAVLEIVAAIPAGRVMSYGDIAAALGSNAARRVGQIMAWHGDGLPWWRVVRASGEPPACHEGEALEHYLAEGTPLTRRGERPRIDMLSARHREWLERADVNQRVAR</sequence>
<dbReference type="EMBL" id="JASATX010000002">
    <property type="protein sequence ID" value="MDI2098654.1"/>
    <property type="molecule type" value="Genomic_DNA"/>
</dbReference>
<dbReference type="PANTHER" id="PTHR42942">
    <property type="entry name" value="6-O-METHYLGUANINE DNA METHYLTRANSFERASE"/>
    <property type="match status" value="1"/>
</dbReference>
<dbReference type="Pfam" id="PF01035">
    <property type="entry name" value="DNA_binding_1"/>
    <property type="match status" value="1"/>
</dbReference>
<dbReference type="SUPFAM" id="SSF46767">
    <property type="entry name" value="Methylated DNA-protein cysteine methyltransferase, C-terminal domain"/>
    <property type="match status" value="1"/>
</dbReference>
<dbReference type="Gene3D" id="1.10.10.10">
    <property type="entry name" value="Winged helix-like DNA-binding domain superfamily/Winged helix DNA-binding domain"/>
    <property type="match status" value="1"/>
</dbReference>
<dbReference type="InterPro" id="IPR052520">
    <property type="entry name" value="ATL_DNA_repair"/>
</dbReference>
<feature type="region of interest" description="Disordered" evidence="2">
    <location>
        <begin position="1"/>
        <end position="21"/>
    </location>
</feature>
<comment type="caution">
    <text evidence="4">The sequence shown here is derived from an EMBL/GenBank/DDBJ whole genome shotgun (WGS) entry which is preliminary data.</text>
</comment>
<protein>
    <submittedName>
        <fullName evidence="4">MGMT family protein</fullName>
    </submittedName>
</protein>
<gene>
    <name evidence="4" type="ORF">QF206_06710</name>
</gene>
<reference evidence="4 5" key="1">
    <citation type="submission" date="2023-04" db="EMBL/GenBank/DDBJ databases">
        <title>Klugiella caeni sp. nov. isolated from the sludge of biochemical tank.</title>
        <authorList>
            <person name="Geng K."/>
        </authorList>
    </citation>
    <scope>NUCLEOTIDE SEQUENCE [LARGE SCALE GENOMIC DNA]</scope>
    <source>
        <strain evidence="4 5">YN-L-19</strain>
    </source>
</reference>